<feature type="chain" id="PRO_5030764514" evidence="5">
    <location>
        <begin position="35"/>
        <end position="2332"/>
    </location>
</feature>
<protein>
    <submittedName>
        <fullName evidence="8">G5 domain-containing protein</fullName>
    </submittedName>
</protein>
<feature type="domain" description="G5" evidence="7">
    <location>
        <begin position="1339"/>
        <end position="1420"/>
    </location>
</feature>
<feature type="domain" description="G5" evidence="7">
    <location>
        <begin position="2195"/>
        <end position="2274"/>
    </location>
</feature>
<feature type="domain" description="G5" evidence="7">
    <location>
        <begin position="1593"/>
        <end position="1674"/>
    </location>
</feature>
<evidence type="ECO:0000313" key="9">
    <source>
        <dbReference type="Proteomes" id="UP000589521"/>
    </source>
</evidence>
<keyword evidence="2" id="KW-0964">Secreted</keyword>
<evidence type="ECO:0000256" key="5">
    <source>
        <dbReference type="SAM" id="SignalP"/>
    </source>
</evidence>
<dbReference type="Gene3D" id="2.20.230.30">
    <property type="match status" value="3"/>
</dbReference>
<proteinExistence type="predicted"/>
<feature type="domain" description="G5" evidence="7">
    <location>
        <begin position="1212"/>
        <end position="1293"/>
    </location>
</feature>
<evidence type="ECO:0000259" key="6">
    <source>
        <dbReference type="PROSITE" id="PS50847"/>
    </source>
</evidence>
<sequence>MDRGDARQRFSIRKYKLGAASILLATVFANGATASVSADEQVEAKESTANVSLESSTEVNLVEESVNETYVGPAVLESNPVKETVTVEAVSEVTDVKSEMGESSVTELKLTELNQLTSEASELKVQGTETPALAIVESENKAMEQANAPVFTANFDSVFEAKQETTSHPIVKGETISDVTAPDFNNRAAVQDLDKKSEKVEQASRLRSSLRATGAREGEVRIFQLANQKQYKTADNADVGARLISFDGYVSENGPEPDGKYLVRWVAKYLPTRVSGRATSAPVGISIAGTATYEMPKTVLFNGQTITGVPSKRDDTTKYYSPSVKANIGQENTLEFTSKVSPWPNRDDFWGYFAIDFATALSPTYNKVVDPSERKDPIRNLISGNVGLDGKAFKVYKNRNQTITEEIPFATEYQADESQEVGKDLVVREGVNGEQTVTITSSKNAQGETVETRGEPVVVRQPVSKQIKVGTKPKVETSAIPFETVYQDDPAMKATDPEVVVTEGKEGQKVVTTTYSLDEKTGTVTPNQPTEKITDPVSRVVKRGVGSESTIPFETRYQANEELEAGERVLVSKGQEGVRQPDGSVSKEPVAEVYQVGTKPKVETSAIPFETVYQDDPAMKAGDPEVVVTEGKEGQKVVTTTYSLDEKTGTVTSNQPTEKITDPVSRVVKRGVGSESTIPFETQYQANEELEAGERVLLTQGQEGVRQPDGSVSKEPVAEVYQIGTKPKVETSVIPFETTYQEDPMMKVGDPEIVVREGIDGSKKLTRTYTLNVVTGQLTEDVKEEVTPATSKIIKRGSKPDDREIAFDVEYIENKDLEVGVQRVLQEGTPGKESVVFEEKSGDAQIQVPAKSELSVETRRVPQVVIVLVEDNNKLYLYNGVKELAPLWDNLQPGDKLLWIQAGRLPESFHNPSASLSIKGTDPAIKDLTRIDDITADQIPERYGLTPEEIAGADLRLETDLYTLNDQALNNNPTLKELLKNVASRTISIRNVQAADNRTHRTLQFAQKSFENAGFESKFDDREGLLASTLKTEQVVHTIYKPLEISIEDVSNDLEITEANLVVNGQKQALTIANGKVKDTYLPTSDAPITIDYKYKGMPTANRIVVTKVVADGNEVIKDEKIVESSSHLNSVPPVNKKIEVGTKPKVEERKIPFGIVFEARDTEEVGFMSVVRTGVVGLERTTTTYTLNQSTGEVTSNAPVVETVQEVRNRVESRGTKPKVESSAIPFETVYEEDATMLAIDPEVVVVEGQDGEKVTTTTYSMDPATGEVSPDEVTEQVKPAVQKVVKRGVGLPTEIAYETTYISNVELPVGENRVLIKGIKGLRHPNGSVLEPAIQEVVQIGTKPKVETETLAFKVVYQDDATMLATDPEVTVVTGREGKRVSTTNYSLDVKTGQVSPQVPVVVTTDAIDQVIRRGTGTEASLPFQTVYLSALELPAGERVLVTKGQTGLRHPNGSVTKEAVNEVYQVGVKPVEVIETLAFETIYQEDPSMSAKDPELLVREGLVGQRVTITRYSLNNATGEVTAQTPEVRETLANNRIIKRGVGAESSIPFKTIYLASSHLPAGDKLLVTTGQAGVLHPNGSVLKEAIAEVYQVGVQPLVVTEELAFQTRYEDDSMMRKEDAPVLVQEGKLGRRVTTTSYKLDEMTGLVTAQTPVVETVAAVDRVMKRGTGQDEAVPADRIYIASSSLAAGEQAVAVAGKPGLRHPNGSLLRVPVTEVVQVGVRPVVVETKLAFNTTYQDDASMLATDPEVVLVEGVVGKSVKTTTYTLNYQTGQVTAETTEAVIPAVHRLIRRGTGQNETLAFKTNYVASETLRVGEVRVIVVGETGVRHPNGTITKEAVNELIQVGVRPTSRTEAVAYATDYVADATKPAETKTVLVAGVPGVRTYTTTYVMNDKTGQVTAQPETSEVTVKPVNELIQVGTAPSYRQEEVAFKTRYVADVTKKSNSQTILVEGVPGVRTYTTRYVMDEATGQVAAQPETAEVTRIPVVELIQVGTAPDYRQEAVDFSVIYTADDSLVAGEQVVDVEGSLGVRTYTKTYVLDEQSGQAVAQPETSEITTAAVARQVRVGVKPKVEVENLAFEVRYEEDPKMLPTDPEVLVQEGVAGTKTTTTTYTLNIQNGEVTADTPSVVVVDPVVKIIRRGVGQVSPIAFKVIYKADDQLEAGQKVEDQAGKEGVRHPNGSVLEEAQDQIIRVGVKAVIIETKIPFEEECIEDPTMLEGTIVVVEEGREGKRIVKKTYTLNEETGEVTEVVTEEEIPAVKRVIKRGTMKPVEECPVVPAADCPVPAVASPEVKTLPETGTESGAALALVGAASLLAGAALVKKKEED</sequence>
<dbReference type="InterPro" id="IPR011098">
    <property type="entry name" value="G5_dom"/>
</dbReference>
<dbReference type="Gene3D" id="2.20.230.10">
    <property type="entry name" value="Resuscitation-promoting factor rpfb"/>
    <property type="match status" value="12"/>
</dbReference>
<feature type="domain" description="G5" evidence="7">
    <location>
        <begin position="1846"/>
        <end position="1927"/>
    </location>
</feature>
<dbReference type="Pfam" id="PF07501">
    <property type="entry name" value="G5"/>
    <property type="match status" value="13"/>
</dbReference>
<dbReference type="RefSeq" id="WP_179925733.1">
    <property type="nucleotide sequence ID" value="NZ_JACBXX010000163.1"/>
</dbReference>
<name>A0A7Z0M749_9STRE</name>
<feature type="domain" description="G5" evidence="7">
    <location>
        <begin position="392"/>
        <end position="473"/>
    </location>
</feature>
<feature type="domain" description="G5" evidence="7">
    <location>
        <begin position="1720"/>
        <end position="1800"/>
    </location>
</feature>
<evidence type="ECO:0000256" key="4">
    <source>
        <dbReference type="ARBA" id="ARBA00023088"/>
    </source>
</evidence>
<accession>A0A7Z0M749</accession>
<evidence type="ECO:0000259" key="7">
    <source>
        <dbReference type="PROSITE" id="PS51109"/>
    </source>
</evidence>
<keyword evidence="4" id="KW-0572">Peptidoglycan-anchor</keyword>
<feature type="domain" description="G5" evidence="7">
    <location>
        <begin position="720"/>
        <end position="800"/>
    </location>
</feature>
<feature type="domain" description="G5" evidence="7">
    <location>
        <begin position="1994"/>
        <end position="2075"/>
    </location>
</feature>
<comment type="caution">
    <text evidence="8">The sequence shown here is derived from an EMBL/GenBank/DDBJ whole genome shotgun (WGS) entry which is preliminary data.</text>
</comment>
<feature type="domain" description="G5" evidence="7">
    <location>
        <begin position="791"/>
        <end position="871"/>
    </location>
</feature>
<feature type="domain" description="G5" evidence="7">
    <location>
        <begin position="1466"/>
        <end position="1547"/>
    </location>
</feature>
<dbReference type="PROSITE" id="PS50847">
    <property type="entry name" value="GRAM_POS_ANCHORING"/>
    <property type="match status" value="1"/>
</dbReference>
<feature type="domain" description="Gram-positive cocci surface proteins LPxTG" evidence="6">
    <location>
        <begin position="2300"/>
        <end position="2332"/>
    </location>
</feature>
<evidence type="ECO:0000256" key="3">
    <source>
        <dbReference type="ARBA" id="ARBA00022729"/>
    </source>
</evidence>
<dbReference type="NCBIfam" id="TIGR01167">
    <property type="entry name" value="LPXTG_anchor"/>
    <property type="match status" value="1"/>
</dbReference>
<dbReference type="NCBIfam" id="TIGR01168">
    <property type="entry name" value="YSIRK_signal"/>
    <property type="match status" value="1"/>
</dbReference>
<dbReference type="PROSITE" id="PS51109">
    <property type="entry name" value="G5"/>
    <property type="match status" value="16"/>
</dbReference>
<keyword evidence="3 5" id="KW-0732">Signal</keyword>
<evidence type="ECO:0000256" key="1">
    <source>
        <dbReference type="ARBA" id="ARBA00022512"/>
    </source>
</evidence>
<dbReference type="EMBL" id="JACBXX010000163">
    <property type="protein sequence ID" value="NYS97119.1"/>
    <property type="molecule type" value="Genomic_DNA"/>
</dbReference>
<dbReference type="Pfam" id="PF04650">
    <property type="entry name" value="YSIRK_signal"/>
    <property type="match status" value="1"/>
</dbReference>
<feature type="domain" description="G5" evidence="7">
    <location>
        <begin position="1138"/>
        <end position="1219"/>
    </location>
</feature>
<dbReference type="SMART" id="SM01208">
    <property type="entry name" value="G5"/>
    <property type="match status" value="18"/>
</dbReference>
<dbReference type="Pfam" id="PF00746">
    <property type="entry name" value="Gram_pos_anchor"/>
    <property type="match status" value="1"/>
</dbReference>
<feature type="domain" description="G5" evidence="7">
    <location>
        <begin position="2068"/>
        <end position="2149"/>
    </location>
</feature>
<dbReference type="Proteomes" id="UP000589521">
    <property type="component" value="Unassembled WGS sequence"/>
</dbReference>
<gene>
    <name evidence="8" type="ORF">HZY94_08025</name>
</gene>
<evidence type="ECO:0000256" key="2">
    <source>
        <dbReference type="ARBA" id="ARBA00022525"/>
    </source>
</evidence>
<dbReference type="InterPro" id="IPR005877">
    <property type="entry name" value="YSIRK_signal_dom"/>
</dbReference>
<reference evidence="8 9" key="1">
    <citation type="submission" date="2020-07" db="EMBL/GenBank/DDBJ databases">
        <title>MOT database genomes.</title>
        <authorList>
            <person name="Joseph S."/>
            <person name="Aduse-Opoku J."/>
            <person name="Hashim A."/>
            <person name="Wade W."/>
            <person name="Curtis M."/>
        </authorList>
    </citation>
    <scope>NUCLEOTIDE SEQUENCE [LARGE SCALE GENOMIC DNA]</scope>
    <source>
        <strain evidence="8 9">STR</strain>
    </source>
</reference>
<feature type="domain" description="G5" evidence="7">
    <location>
        <begin position="466"/>
        <end position="547"/>
    </location>
</feature>
<feature type="domain" description="G5" evidence="7">
    <location>
        <begin position="1920"/>
        <end position="2001"/>
    </location>
</feature>
<evidence type="ECO:0000313" key="8">
    <source>
        <dbReference type="EMBL" id="NYS97119.1"/>
    </source>
</evidence>
<feature type="domain" description="G5" evidence="7">
    <location>
        <begin position="593"/>
        <end position="674"/>
    </location>
</feature>
<feature type="signal peptide" evidence="5">
    <location>
        <begin position="1"/>
        <end position="34"/>
    </location>
</feature>
<organism evidence="8 9">
    <name type="scientific">Streptococcus danieliae</name>
    <dbReference type="NCBI Taxonomy" id="747656"/>
    <lineage>
        <taxon>Bacteria</taxon>
        <taxon>Bacillati</taxon>
        <taxon>Bacillota</taxon>
        <taxon>Bacilli</taxon>
        <taxon>Lactobacillales</taxon>
        <taxon>Streptococcaceae</taxon>
        <taxon>Streptococcus</taxon>
    </lineage>
</organism>
<keyword evidence="1" id="KW-0134">Cell wall</keyword>
<dbReference type="InterPro" id="IPR019931">
    <property type="entry name" value="LPXTG_anchor"/>
</dbReference>